<protein>
    <recommendedName>
        <fullName evidence="1">FHA domain-containing protein</fullName>
    </recommendedName>
</protein>
<proteinExistence type="predicted"/>
<gene>
    <name evidence="2" type="ORF">SteCoe_2333</name>
</gene>
<dbReference type="AlphaFoldDB" id="A0A1R2CZL3"/>
<dbReference type="Proteomes" id="UP000187209">
    <property type="component" value="Unassembled WGS sequence"/>
</dbReference>
<organism evidence="2 3">
    <name type="scientific">Stentor coeruleus</name>
    <dbReference type="NCBI Taxonomy" id="5963"/>
    <lineage>
        <taxon>Eukaryota</taxon>
        <taxon>Sar</taxon>
        <taxon>Alveolata</taxon>
        <taxon>Ciliophora</taxon>
        <taxon>Postciliodesmatophora</taxon>
        <taxon>Heterotrichea</taxon>
        <taxon>Heterotrichida</taxon>
        <taxon>Stentoridae</taxon>
        <taxon>Stentor</taxon>
    </lineage>
</organism>
<dbReference type="InterPro" id="IPR000253">
    <property type="entry name" value="FHA_dom"/>
</dbReference>
<dbReference type="EMBL" id="MPUH01000026">
    <property type="protein sequence ID" value="OMJ94435.1"/>
    <property type="molecule type" value="Genomic_DNA"/>
</dbReference>
<evidence type="ECO:0000259" key="1">
    <source>
        <dbReference type="PROSITE" id="PS50006"/>
    </source>
</evidence>
<reference evidence="2 3" key="1">
    <citation type="submission" date="2016-11" db="EMBL/GenBank/DDBJ databases">
        <title>The macronuclear genome of Stentor coeruleus: a giant cell with tiny introns.</title>
        <authorList>
            <person name="Slabodnick M."/>
            <person name="Ruby J.G."/>
            <person name="Reiff S.B."/>
            <person name="Swart E.C."/>
            <person name="Gosai S."/>
            <person name="Prabakaran S."/>
            <person name="Witkowska E."/>
            <person name="Larue G.E."/>
            <person name="Fisher S."/>
            <person name="Freeman R.M."/>
            <person name="Gunawardena J."/>
            <person name="Chu W."/>
            <person name="Stover N.A."/>
            <person name="Gregory B.D."/>
            <person name="Nowacki M."/>
            <person name="Derisi J."/>
            <person name="Roy S.W."/>
            <person name="Marshall W.F."/>
            <person name="Sood P."/>
        </authorList>
    </citation>
    <scope>NUCLEOTIDE SEQUENCE [LARGE SCALE GENOMIC DNA]</scope>
    <source>
        <strain evidence="2">WM001</strain>
    </source>
</reference>
<dbReference type="SUPFAM" id="SSF49879">
    <property type="entry name" value="SMAD/FHA domain"/>
    <property type="match status" value="1"/>
</dbReference>
<keyword evidence="3" id="KW-1185">Reference proteome</keyword>
<dbReference type="OrthoDB" id="5330228at2759"/>
<dbReference type="CDD" id="cd00060">
    <property type="entry name" value="FHA"/>
    <property type="match status" value="1"/>
</dbReference>
<dbReference type="PROSITE" id="PS50006">
    <property type="entry name" value="FHA_DOMAIN"/>
    <property type="match status" value="1"/>
</dbReference>
<feature type="domain" description="FHA" evidence="1">
    <location>
        <begin position="433"/>
        <end position="476"/>
    </location>
</feature>
<dbReference type="Gene3D" id="2.60.200.20">
    <property type="match status" value="1"/>
</dbReference>
<dbReference type="Pfam" id="PF00498">
    <property type="entry name" value="FHA"/>
    <property type="match status" value="1"/>
</dbReference>
<comment type="caution">
    <text evidence="2">The sequence shown here is derived from an EMBL/GenBank/DDBJ whole genome shotgun (WGS) entry which is preliminary data.</text>
</comment>
<name>A0A1R2CZL3_9CILI</name>
<evidence type="ECO:0000313" key="3">
    <source>
        <dbReference type="Proteomes" id="UP000187209"/>
    </source>
</evidence>
<dbReference type="InterPro" id="IPR008984">
    <property type="entry name" value="SMAD_FHA_dom_sf"/>
</dbReference>
<evidence type="ECO:0000313" key="2">
    <source>
        <dbReference type="EMBL" id="OMJ94435.1"/>
    </source>
</evidence>
<accession>A0A1R2CZL3</accession>
<dbReference type="SMART" id="SM00240">
    <property type="entry name" value="FHA"/>
    <property type="match status" value="1"/>
</dbReference>
<sequence>MSDLNCLQKRAIKAILENIRLCKEVFSNLQELSLNIPMSIKFDLKNILERQTKWVELMHANYNPILEYINKKFYPLLKWLLDWKELESKNKGANQDNLKSLQSILNNTKIAILSVLLFKKSKKFTQNPQTNLNTSNNHFQNAMNELEIFTQKVFTAYKNTKFEDLIMHAKIEYFKLNGWNKSWNMHSNEFLIKFNKHLYLFFADGINDIFWEEIKNSLGLYNLIMHKDLKKIFNYFFSSLEKLETVINKKYVYDLISSGLENNGITFESLVKSRNQILENRDLCLIQCPFPQYLNKRYELSYYGLQDSMRFEGDHLIILGKDDSHYFTSYIALPNLKGLDSIIAFIFVNAYGYNLVDISRDGCVHMKLEAGGEIEIKDGMIIVFGRGGAFGASLSKQGMMINGQKVNDLTLNGIKTCPNTANFIDIRASNNTLTIGRGENNTIILPFQDISDRHAECYLKNGVWFLRDCISVNGTFYKLKLKRQIEEEEPSDFITLKDFQVFTTGPFTFILLPPIDYD</sequence>